<keyword evidence="3" id="KW-1185">Reference proteome</keyword>
<organism evidence="2 3">
    <name type="scientific">Haloglomus irregulare</name>
    <dbReference type="NCBI Taxonomy" id="2234134"/>
    <lineage>
        <taxon>Archaea</taxon>
        <taxon>Methanobacteriati</taxon>
        <taxon>Methanobacteriota</taxon>
        <taxon>Stenosarchaea group</taxon>
        <taxon>Halobacteria</taxon>
        <taxon>Halobacteriales</taxon>
        <taxon>Natronomonadaceae</taxon>
        <taxon>Haloglomus</taxon>
    </lineage>
</organism>
<evidence type="ECO:0000313" key="2">
    <source>
        <dbReference type="EMBL" id="TSD15260.1"/>
    </source>
</evidence>
<protein>
    <submittedName>
        <fullName evidence="2">Uncharacterized protein</fullName>
    </submittedName>
</protein>
<name>A0A554NE33_9EURY</name>
<dbReference type="Proteomes" id="UP000319894">
    <property type="component" value="Unassembled WGS sequence"/>
</dbReference>
<sequence length="105" mass="10747">MAGCLTGYRGASAGETGAALGERAPGTPDTVAESGIPATVREEPPDLLAIDDPAFAADWSGVDPARRYRLENDHPGLPGGAVVIGLLPGATPGSTRSRCRKARKH</sequence>
<proteinExistence type="predicted"/>
<dbReference type="EMBL" id="QMDX01000002">
    <property type="protein sequence ID" value="TSD15260.1"/>
    <property type="molecule type" value="Genomic_DNA"/>
</dbReference>
<gene>
    <name evidence="2" type="ORF">DP107_05270</name>
</gene>
<dbReference type="InParanoid" id="A0A554NE33"/>
<accession>A0A554NE33</accession>
<feature type="region of interest" description="Disordered" evidence="1">
    <location>
        <begin position="1"/>
        <end position="38"/>
    </location>
</feature>
<dbReference type="AlphaFoldDB" id="A0A554NE33"/>
<evidence type="ECO:0000256" key="1">
    <source>
        <dbReference type="SAM" id="MobiDB-lite"/>
    </source>
</evidence>
<evidence type="ECO:0000313" key="3">
    <source>
        <dbReference type="Proteomes" id="UP000319894"/>
    </source>
</evidence>
<dbReference type="RefSeq" id="WP_144261101.1">
    <property type="nucleotide sequence ID" value="NZ_QMDX01000002.1"/>
</dbReference>
<reference evidence="2 3" key="1">
    <citation type="submission" date="2018-06" db="EMBL/GenBank/DDBJ databases">
        <title>Natronomonas sp. F16-60 a new haloarchaeon isolated from a solar saltern of Isla Cristina, Huelva, Spain.</title>
        <authorList>
            <person name="Duran-Viseras A."/>
            <person name="Sanchez-Porro C."/>
            <person name="Ventosa A."/>
        </authorList>
    </citation>
    <scope>NUCLEOTIDE SEQUENCE [LARGE SCALE GENOMIC DNA]</scope>
    <source>
        <strain evidence="2 3">F16-60</strain>
    </source>
</reference>
<comment type="caution">
    <text evidence="2">The sequence shown here is derived from an EMBL/GenBank/DDBJ whole genome shotgun (WGS) entry which is preliminary data.</text>
</comment>